<feature type="domain" description="SAC" evidence="5">
    <location>
        <begin position="144"/>
        <end position="502"/>
    </location>
</feature>
<accession>A0A9J6BY91</accession>
<dbReference type="PANTHER" id="PTHR45738:SF5">
    <property type="entry name" value="POLYPHOSPHOINOSITIDE PHOSPHATASE"/>
    <property type="match status" value="1"/>
</dbReference>
<feature type="compositionally biased region" description="Acidic residues" evidence="4">
    <location>
        <begin position="689"/>
        <end position="701"/>
    </location>
</feature>
<name>A0A9J6BY91_POLVA</name>
<dbReference type="GO" id="GO:0046856">
    <property type="term" value="P:phosphatidylinositol dephosphorylation"/>
    <property type="evidence" value="ECO:0007669"/>
    <property type="project" value="InterPro"/>
</dbReference>
<feature type="compositionally biased region" description="Polar residues" evidence="4">
    <location>
        <begin position="672"/>
        <end position="686"/>
    </location>
</feature>
<dbReference type="GO" id="GO:0012505">
    <property type="term" value="C:endomembrane system"/>
    <property type="evidence" value="ECO:0007669"/>
    <property type="project" value="UniProtKB-SubCell"/>
</dbReference>
<evidence type="ECO:0000256" key="2">
    <source>
        <dbReference type="ARBA" id="ARBA00022801"/>
    </source>
</evidence>
<comment type="caution">
    <text evidence="6">The sequence shown here is derived from an EMBL/GenBank/DDBJ whole genome shotgun (WGS) entry which is preliminary data.</text>
</comment>
<dbReference type="EMBL" id="JADBJN010000002">
    <property type="protein sequence ID" value="KAG5674664.1"/>
    <property type="molecule type" value="Genomic_DNA"/>
</dbReference>
<dbReference type="AlphaFoldDB" id="A0A9J6BY91"/>
<keyword evidence="2" id="KW-0378">Hydrolase</keyword>
<evidence type="ECO:0000259" key="5">
    <source>
        <dbReference type="PROSITE" id="PS50275"/>
    </source>
</evidence>
<comment type="subcellular location">
    <subcellularLocation>
        <location evidence="1">Endomembrane system</location>
    </subcellularLocation>
</comment>
<evidence type="ECO:0000256" key="4">
    <source>
        <dbReference type="SAM" id="MobiDB-lite"/>
    </source>
</evidence>
<proteinExistence type="predicted"/>
<reference evidence="6" key="1">
    <citation type="submission" date="2021-03" db="EMBL/GenBank/DDBJ databases">
        <title>Chromosome level genome of the anhydrobiotic midge Polypedilum vanderplanki.</title>
        <authorList>
            <person name="Yoshida Y."/>
            <person name="Kikawada T."/>
            <person name="Gusev O."/>
        </authorList>
    </citation>
    <scope>NUCLEOTIDE SEQUENCE</scope>
    <source>
        <strain evidence="6">NIAS01</strain>
        <tissue evidence="6">Whole body or cell culture</tissue>
    </source>
</reference>
<dbReference type="OrthoDB" id="405996at2759"/>
<evidence type="ECO:0000256" key="1">
    <source>
        <dbReference type="ARBA" id="ARBA00004308"/>
    </source>
</evidence>
<dbReference type="GO" id="GO:0043813">
    <property type="term" value="F:phosphatidylinositol-3,5-bisphosphate 5-phosphatase activity"/>
    <property type="evidence" value="ECO:0007669"/>
    <property type="project" value="InterPro"/>
</dbReference>
<dbReference type="Proteomes" id="UP001107558">
    <property type="component" value="Chromosome 2"/>
</dbReference>
<dbReference type="PROSITE" id="PS50275">
    <property type="entry name" value="SAC"/>
    <property type="match status" value="1"/>
</dbReference>
<feature type="region of interest" description="Disordered" evidence="4">
    <location>
        <begin position="660"/>
        <end position="707"/>
    </location>
</feature>
<evidence type="ECO:0000313" key="7">
    <source>
        <dbReference type="Proteomes" id="UP001107558"/>
    </source>
</evidence>
<organism evidence="6 7">
    <name type="scientific">Polypedilum vanderplanki</name>
    <name type="common">Sleeping chironomid midge</name>
    <dbReference type="NCBI Taxonomy" id="319348"/>
    <lineage>
        <taxon>Eukaryota</taxon>
        <taxon>Metazoa</taxon>
        <taxon>Ecdysozoa</taxon>
        <taxon>Arthropoda</taxon>
        <taxon>Hexapoda</taxon>
        <taxon>Insecta</taxon>
        <taxon>Pterygota</taxon>
        <taxon>Neoptera</taxon>
        <taxon>Endopterygota</taxon>
        <taxon>Diptera</taxon>
        <taxon>Nematocera</taxon>
        <taxon>Chironomoidea</taxon>
        <taxon>Chironomidae</taxon>
        <taxon>Chironominae</taxon>
        <taxon>Polypedilum</taxon>
        <taxon>Polypedilum</taxon>
    </lineage>
</organism>
<keyword evidence="3" id="KW-0472">Membrane</keyword>
<protein>
    <recommendedName>
        <fullName evidence="5">SAC domain-containing protein</fullName>
    </recommendedName>
</protein>
<dbReference type="InterPro" id="IPR043573">
    <property type="entry name" value="Fig4-like"/>
</dbReference>
<evidence type="ECO:0000256" key="3">
    <source>
        <dbReference type="ARBA" id="ARBA00023136"/>
    </source>
</evidence>
<evidence type="ECO:0000313" key="6">
    <source>
        <dbReference type="EMBL" id="KAG5674664.1"/>
    </source>
</evidence>
<sequence length="833" mass="96634">MATHSSNTKFLPVISSIQKIRVYETKTSIQLIGTNDKETRFRILQIARSNELQIYEDPNEYDSKEIRRIISNLKHTKSLSAYGIVGFVKFLEHYYLILVTKRHKVSFIGNHVVYTIKDTTIYKITPDAAKNSSNPLESKYLKMFMNVDLSSNFYFSYSYDLTRTLQYNLAEPKFVGECVDISKEEPLDWNNENSRDERVYAYRSTSRKKFVWNEFLLKPMQKKVLHKDWLLELVHGYVNQSSISIYGLSIYVCLIARRSKNYAGTRFLKRGANTFGDVANEVETEQIVSDGRRMSSFVQMRGSVPAHWSQDISKMVPKPPISLDIPDPFAITAGKHFEKLLFHYGSPIIILNLVKRKEKRKHESILTDVIVNDVEYLNQFLPPNCQIRYTHFDMARKNRTDKNVMEELDGKGKNLLALTGVFYTDSNETTYQTGVIRTSCVDCLDRTNTAQFAMGRAALAYQLHKFGFLKADSRLQFDSECCSMLESLYDIQGDTLALQYGGSQLVHRIKTYRKTAAWTSQGSDIMQNLSRYYSNTFSDQEKQQSINLFLGLYIPYENTNNEHLWDMTTDYNLHNSLSVDSDTKEKELTMWYSDIIRKNLPFSTSIANKIVKELIRIHSLDLEMIDLYSNYHLTYRLTSLEENVAYQISQISQRTITPTYRTNFSPFEPTRRVTQSVKTPTSIDMNSSSDDEDTSEEDDEDTHSSLRSSIAEQRQMENKSYFTDSLPSDCKATYGFELNSPDKDSMTKYKSYVNFQKRSQPSAEKSDKKQKPIILESSVQYKDSSEQITEPQVTESDRRKYENYCKLIINPEYDENSSSSDVIEKYINFKFEL</sequence>
<dbReference type="Pfam" id="PF02383">
    <property type="entry name" value="Syja_N"/>
    <property type="match status" value="1"/>
</dbReference>
<dbReference type="PANTHER" id="PTHR45738">
    <property type="entry name" value="POLYPHOSPHOINOSITIDE PHOSPHATASE"/>
    <property type="match status" value="1"/>
</dbReference>
<gene>
    <name evidence="6" type="ORF">PVAND_004617</name>
</gene>
<dbReference type="InterPro" id="IPR002013">
    <property type="entry name" value="SAC_dom"/>
</dbReference>
<keyword evidence="7" id="KW-1185">Reference proteome</keyword>